<comment type="caution">
    <text evidence="2">The sequence shown here is derived from an EMBL/GenBank/DDBJ whole genome shotgun (WGS) entry which is preliminary data.</text>
</comment>
<feature type="region of interest" description="Disordered" evidence="1">
    <location>
        <begin position="1"/>
        <end position="24"/>
    </location>
</feature>
<evidence type="ECO:0000256" key="1">
    <source>
        <dbReference type="SAM" id="MobiDB-lite"/>
    </source>
</evidence>
<feature type="compositionally biased region" description="Polar residues" evidence="1">
    <location>
        <begin position="11"/>
        <end position="24"/>
    </location>
</feature>
<dbReference type="EMBL" id="CM029048">
    <property type="protein sequence ID" value="KAG2579250.1"/>
    <property type="molecule type" value="Genomic_DNA"/>
</dbReference>
<gene>
    <name evidence="2" type="ORF">PVAP13_6NG246012</name>
</gene>
<dbReference type="Proteomes" id="UP000823388">
    <property type="component" value="Chromosome 6N"/>
</dbReference>
<keyword evidence="3" id="KW-1185">Reference proteome</keyword>
<accession>A0A8T0R1W7</accession>
<protein>
    <submittedName>
        <fullName evidence="2">Uncharacterized protein</fullName>
    </submittedName>
</protein>
<sequence length="261" mass="27782">MHSAGLRPQAVQWTHTHSSPSVTATTARCGWIRWTLWTAAGPRGGPAVGHSSGQFTPPTVRQQGTRSSKELGGRVRGGRRRGTRLVTRNAERGSVSFSGNLVPKQGTGTTRDDGRYAGGTAIGSSSRVQAEQEPLTSRRIGSVAGGRRVRGCRLPLRQPHRVHFPRPAGSRRPLFSRPFARAVPRRPAAATHGRAPHKLVAAFSGLGVGGPGKRLAAWPAQAQQDCRTTGESSPAPPLRDTRVETRLAAAAAFSPRPAEDD</sequence>
<evidence type="ECO:0000313" key="2">
    <source>
        <dbReference type="EMBL" id="KAG2579250.1"/>
    </source>
</evidence>
<evidence type="ECO:0000313" key="3">
    <source>
        <dbReference type="Proteomes" id="UP000823388"/>
    </source>
</evidence>
<feature type="compositionally biased region" description="Polar residues" evidence="1">
    <location>
        <begin position="221"/>
        <end position="232"/>
    </location>
</feature>
<feature type="region of interest" description="Disordered" evidence="1">
    <location>
        <begin position="44"/>
        <end position="82"/>
    </location>
</feature>
<feature type="region of interest" description="Disordered" evidence="1">
    <location>
        <begin position="214"/>
        <end position="241"/>
    </location>
</feature>
<reference evidence="2" key="1">
    <citation type="submission" date="2020-05" db="EMBL/GenBank/DDBJ databases">
        <title>WGS assembly of Panicum virgatum.</title>
        <authorList>
            <person name="Lovell J.T."/>
            <person name="Jenkins J."/>
            <person name="Shu S."/>
            <person name="Juenger T.E."/>
            <person name="Schmutz J."/>
        </authorList>
    </citation>
    <scope>NUCLEOTIDE SEQUENCE</scope>
    <source>
        <strain evidence="2">AP13</strain>
    </source>
</reference>
<feature type="region of interest" description="Disordered" evidence="1">
    <location>
        <begin position="96"/>
        <end position="136"/>
    </location>
</feature>
<proteinExistence type="predicted"/>
<name>A0A8T0R1W7_PANVG</name>
<feature type="compositionally biased region" description="Polar residues" evidence="1">
    <location>
        <begin position="51"/>
        <end position="66"/>
    </location>
</feature>
<organism evidence="2 3">
    <name type="scientific">Panicum virgatum</name>
    <name type="common">Blackwell switchgrass</name>
    <dbReference type="NCBI Taxonomy" id="38727"/>
    <lineage>
        <taxon>Eukaryota</taxon>
        <taxon>Viridiplantae</taxon>
        <taxon>Streptophyta</taxon>
        <taxon>Embryophyta</taxon>
        <taxon>Tracheophyta</taxon>
        <taxon>Spermatophyta</taxon>
        <taxon>Magnoliopsida</taxon>
        <taxon>Liliopsida</taxon>
        <taxon>Poales</taxon>
        <taxon>Poaceae</taxon>
        <taxon>PACMAD clade</taxon>
        <taxon>Panicoideae</taxon>
        <taxon>Panicodae</taxon>
        <taxon>Paniceae</taxon>
        <taxon>Panicinae</taxon>
        <taxon>Panicum</taxon>
        <taxon>Panicum sect. Hiantes</taxon>
    </lineage>
</organism>
<dbReference type="AlphaFoldDB" id="A0A8T0R1W7"/>